<evidence type="ECO:0000256" key="3">
    <source>
        <dbReference type="ARBA" id="ARBA00023163"/>
    </source>
</evidence>
<dbReference type="FunFam" id="1.10.30.10:FF:000003">
    <property type="entry name" value="Putative transcription factor SOX-6"/>
    <property type="match status" value="1"/>
</dbReference>
<dbReference type="SMART" id="SM00398">
    <property type="entry name" value="HMG"/>
    <property type="match status" value="1"/>
</dbReference>
<reference evidence="8 9" key="1">
    <citation type="submission" date="2018-04" db="EMBL/GenBank/DDBJ databases">
        <title>The genome of golden apple snail Pomacea canaliculata provides insight into stress tolerance and invasive adaptation.</title>
        <authorList>
            <person name="Liu C."/>
            <person name="Liu B."/>
            <person name="Ren Y."/>
            <person name="Zhang Y."/>
            <person name="Wang H."/>
            <person name="Li S."/>
            <person name="Jiang F."/>
            <person name="Yin L."/>
            <person name="Zhang G."/>
            <person name="Qian W."/>
            <person name="Fan W."/>
        </authorList>
    </citation>
    <scope>NUCLEOTIDE SEQUENCE [LARGE SCALE GENOMIC DNA]</scope>
    <source>
        <strain evidence="8">SZHN2017</strain>
        <tissue evidence="8">Muscle</tissue>
    </source>
</reference>
<dbReference type="Pfam" id="PF00505">
    <property type="entry name" value="HMG_box"/>
    <property type="match status" value="1"/>
</dbReference>
<feature type="DNA-binding region" description="HMG box" evidence="5">
    <location>
        <begin position="357"/>
        <end position="425"/>
    </location>
</feature>
<dbReference type="STRING" id="400727.A0A2T7PKA7"/>
<dbReference type="Gene3D" id="1.10.30.10">
    <property type="entry name" value="High mobility group box domain"/>
    <property type="match status" value="1"/>
</dbReference>
<dbReference type="InterPro" id="IPR051356">
    <property type="entry name" value="SOX/SOX-like_TF"/>
</dbReference>
<keyword evidence="3" id="KW-0804">Transcription</keyword>
<dbReference type="CDD" id="cd22042">
    <property type="entry name" value="HMG-box_EGL13-like"/>
    <property type="match status" value="1"/>
</dbReference>
<feature type="compositionally biased region" description="Polar residues" evidence="6">
    <location>
        <begin position="501"/>
        <end position="510"/>
    </location>
</feature>
<feature type="compositionally biased region" description="Polar residues" evidence="6">
    <location>
        <begin position="7"/>
        <end position="19"/>
    </location>
</feature>
<dbReference type="InterPro" id="IPR036910">
    <property type="entry name" value="HMG_box_dom_sf"/>
</dbReference>
<dbReference type="GO" id="GO:0045165">
    <property type="term" value="P:cell fate commitment"/>
    <property type="evidence" value="ECO:0007669"/>
    <property type="project" value="TreeGrafter"/>
</dbReference>
<evidence type="ECO:0000313" key="9">
    <source>
        <dbReference type="Proteomes" id="UP000245119"/>
    </source>
</evidence>
<feature type="region of interest" description="Disordered" evidence="6">
    <location>
        <begin position="1"/>
        <end position="36"/>
    </location>
</feature>
<evidence type="ECO:0000256" key="6">
    <source>
        <dbReference type="SAM" id="MobiDB-lite"/>
    </source>
</evidence>
<keyword evidence="4 5" id="KW-0539">Nucleus</keyword>
<proteinExistence type="predicted"/>
<dbReference type="PANTHER" id="PTHR45789:SF2">
    <property type="entry name" value="FI18025P1"/>
    <property type="match status" value="1"/>
</dbReference>
<dbReference type="InterPro" id="IPR009071">
    <property type="entry name" value="HMG_box_dom"/>
</dbReference>
<comment type="caution">
    <text evidence="8">The sequence shown here is derived from an EMBL/GenBank/DDBJ whole genome shotgun (WGS) entry which is preliminary data.</text>
</comment>
<dbReference type="OrthoDB" id="6247875at2759"/>
<feature type="domain" description="HMG box" evidence="7">
    <location>
        <begin position="357"/>
        <end position="425"/>
    </location>
</feature>
<protein>
    <recommendedName>
        <fullName evidence="7">HMG box domain-containing protein</fullName>
    </recommendedName>
</protein>
<gene>
    <name evidence="8" type="ORF">C0Q70_05101</name>
</gene>
<dbReference type="SUPFAM" id="SSF47095">
    <property type="entry name" value="HMG-box"/>
    <property type="match status" value="1"/>
</dbReference>
<dbReference type="GO" id="GO:0005634">
    <property type="term" value="C:nucleus"/>
    <property type="evidence" value="ECO:0007669"/>
    <property type="project" value="UniProtKB-UniRule"/>
</dbReference>
<dbReference type="PROSITE" id="PS50118">
    <property type="entry name" value="HMG_BOX_2"/>
    <property type="match status" value="1"/>
</dbReference>
<evidence type="ECO:0000256" key="5">
    <source>
        <dbReference type="PROSITE-ProRule" id="PRU00267"/>
    </source>
</evidence>
<name>A0A2T7PKA7_POMCA</name>
<accession>A0A2T7PKA7</accession>
<dbReference type="PANTHER" id="PTHR45789">
    <property type="entry name" value="FI18025P1"/>
    <property type="match status" value="1"/>
</dbReference>
<organism evidence="8 9">
    <name type="scientific">Pomacea canaliculata</name>
    <name type="common">Golden apple snail</name>
    <dbReference type="NCBI Taxonomy" id="400727"/>
    <lineage>
        <taxon>Eukaryota</taxon>
        <taxon>Metazoa</taxon>
        <taxon>Spiralia</taxon>
        <taxon>Lophotrochozoa</taxon>
        <taxon>Mollusca</taxon>
        <taxon>Gastropoda</taxon>
        <taxon>Caenogastropoda</taxon>
        <taxon>Architaenioglossa</taxon>
        <taxon>Ampullarioidea</taxon>
        <taxon>Ampullariidae</taxon>
        <taxon>Pomacea</taxon>
    </lineage>
</organism>
<dbReference type="AlphaFoldDB" id="A0A2T7PKA7"/>
<feature type="compositionally biased region" description="Polar residues" evidence="6">
    <location>
        <begin position="517"/>
        <end position="526"/>
    </location>
</feature>
<evidence type="ECO:0000256" key="1">
    <source>
        <dbReference type="ARBA" id="ARBA00023015"/>
    </source>
</evidence>
<sequence length="575" mass="62186">MLRISSAVPQSMTSPKVTGTLSPPMPPTTSLLSSSPLSSSLAAASSLPSLHVEPHKTSPSSPLMAVASPYYAVQPLPAPTAVRQMTPMVSGAHTPILVGPVPGMYPMHSIPTSMNTTTTTTMINHNMGHTSTVPANDQDAPLNLTKPKQEIKSETISADYFTHPYEKSSKQERVVTPPPAHSNHHKRAAAIPIAVTVSQPSPPAPPEVSKFLASMQHSPFGLPSQYMTTPFLSLPSHIGLPAFPGLAAHHPQAHNGKLSPESEKDSSYVQEMLAQQLAASTNPVFPGIPHHMALYASTPSPSLPPLTPLPSAKDCSPMAGSSEDNTSNYVQQLQSKMFGAKIIRAQREKSDPSKPHIKRPMNAFMVWAREERRKILKACPDMHNSNISKILGAKWKAMSNAEKQPYYEEQSRLSKLHMEKHPDYRYRPRPKRTCIVDGKKLRISEYKALMRTRRQDIRRVWYGDSPGSFADEHDGANSGEPGFDPAQFLSDPSAKGCEGSTPGSDLNLGSHSEHSDNPTPVASSPNALLPNGTCEMDDSGDMEFDGSNDESYADAADDEDFSHCADADEAVVSSA</sequence>
<dbReference type="GO" id="GO:0000978">
    <property type="term" value="F:RNA polymerase II cis-regulatory region sequence-specific DNA binding"/>
    <property type="evidence" value="ECO:0007669"/>
    <property type="project" value="TreeGrafter"/>
</dbReference>
<evidence type="ECO:0000256" key="4">
    <source>
        <dbReference type="ARBA" id="ARBA00023242"/>
    </source>
</evidence>
<evidence type="ECO:0000259" key="7">
    <source>
        <dbReference type="PROSITE" id="PS50118"/>
    </source>
</evidence>
<feature type="compositionally biased region" description="Acidic residues" evidence="6">
    <location>
        <begin position="535"/>
        <end position="560"/>
    </location>
</feature>
<keyword evidence="1" id="KW-0805">Transcription regulation</keyword>
<dbReference type="EMBL" id="PZQS01000003">
    <property type="protein sequence ID" value="PVD33840.1"/>
    <property type="molecule type" value="Genomic_DNA"/>
</dbReference>
<evidence type="ECO:0000313" key="8">
    <source>
        <dbReference type="EMBL" id="PVD33840.1"/>
    </source>
</evidence>
<dbReference type="GO" id="GO:0000981">
    <property type="term" value="F:DNA-binding transcription factor activity, RNA polymerase II-specific"/>
    <property type="evidence" value="ECO:0007669"/>
    <property type="project" value="TreeGrafter"/>
</dbReference>
<feature type="region of interest" description="Disordered" evidence="6">
    <location>
        <begin position="470"/>
        <end position="560"/>
    </location>
</feature>
<keyword evidence="9" id="KW-1185">Reference proteome</keyword>
<keyword evidence="2 5" id="KW-0238">DNA-binding</keyword>
<dbReference type="Proteomes" id="UP000245119">
    <property type="component" value="Linkage Group LG3"/>
</dbReference>
<evidence type="ECO:0000256" key="2">
    <source>
        <dbReference type="ARBA" id="ARBA00023125"/>
    </source>
</evidence>